<feature type="region of interest" description="Disordered" evidence="1">
    <location>
        <begin position="1"/>
        <end position="54"/>
    </location>
</feature>
<feature type="compositionally biased region" description="Polar residues" evidence="1">
    <location>
        <begin position="18"/>
        <end position="27"/>
    </location>
</feature>
<reference evidence="3" key="1">
    <citation type="submission" date="2022-11" db="UniProtKB">
        <authorList>
            <consortium name="WormBaseParasite"/>
        </authorList>
    </citation>
    <scope>IDENTIFICATION</scope>
</reference>
<accession>A0A914W5T4</accession>
<organism evidence="2 3">
    <name type="scientific">Plectus sambesii</name>
    <dbReference type="NCBI Taxonomy" id="2011161"/>
    <lineage>
        <taxon>Eukaryota</taxon>
        <taxon>Metazoa</taxon>
        <taxon>Ecdysozoa</taxon>
        <taxon>Nematoda</taxon>
        <taxon>Chromadorea</taxon>
        <taxon>Plectida</taxon>
        <taxon>Plectina</taxon>
        <taxon>Plectoidea</taxon>
        <taxon>Plectidae</taxon>
        <taxon>Plectus</taxon>
    </lineage>
</organism>
<proteinExistence type="predicted"/>
<protein>
    <submittedName>
        <fullName evidence="3">Uncharacterized protein</fullName>
    </submittedName>
</protein>
<keyword evidence="2" id="KW-1185">Reference proteome</keyword>
<sequence>MLSDSTEQKNISEKKKSTASTTCVVINSTKDTKSTDSCSPSVSMPHGGSDKAENMETSLDLRGRPQRPMSLAMARILASGPSRPPYRVYTGQLFKPVSLINEVQAPVADSTPSRRELPDPTEPRTTF</sequence>
<evidence type="ECO:0000256" key="1">
    <source>
        <dbReference type="SAM" id="MobiDB-lite"/>
    </source>
</evidence>
<dbReference type="WBParaSite" id="PSAMB.scaffold3084size19726.g20271.t1">
    <property type="protein sequence ID" value="PSAMB.scaffold3084size19726.g20271.t1"/>
    <property type="gene ID" value="PSAMB.scaffold3084size19726.g20271"/>
</dbReference>
<feature type="compositionally biased region" description="Basic and acidic residues" evidence="1">
    <location>
        <begin position="112"/>
        <end position="127"/>
    </location>
</feature>
<feature type="compositionally biased region" description="Basic and acidic residues" evidence="1">
    <location>
        <begin position="1"/>
        <end position="16"/>
    </location>
</feature>
<evidence type="ECO:0000313" key="2">
    <source>
        <dbReference type="Proteomes" id="UP000887566"/>
    </source>
</evidence>
<evidence type="ECO:0000313" key="3">
    <source>
        <dbReference type="WBParaSite" id="PSAMB.scaffold3084size19726.g20271.t1"/>
    </source>
</evidence>
<name>A0A914W5T4_9BILA</name>
<dbReference type="AlphaFoldDB" id="A0A914W5T4"/>
<dbReference type="Proteomes" id="UP000887566">
    <property type="component" value="Unplaced"/>
</dbReference>
<feature type="region of interest" description="Disordered" evidence="1">
    <location>
        <begin position="104"/>
        <end position="127"/>
    </location>
</feature>